<reference evidence="1" key="1">
    <citation type="submission" date="2023-01" db="EMBL/GenBank/DDBJ databases">
        <title>Comparative Genomic Analysis of the Clinically-Derived Winkia Strain NY0527 Provides Evidence into the Taxonomic Reassignment of Winkia neuii and Characterizes Their Virulence Traits.</title>
        <authorList>
            <person name="Cai X."/>
            <person name="Peng Y."/>
            <person name="Li M."/>
            <person name="Qiu Y."/>
            <person name="Wang Y."/>
            <person name="Xu L."/>
            <person name="Hou Q."/>
        </authorList>
    </citation>
    <scope>NUCLEOTIDE SEQUENCE</scope>
    <source>
        <strain evidence="1">NY0527</strain>
    </source>
</reference>
<dbReference type="Proteomes" id="UP001211044">
    <property type="component" value="Chromosome"/>
</dbReference>
<dbReference type="GO" id="GO:0005829">
    <property type="term" value="C:cytosol"/>
    <property type="evidence" value="ECO:0007669"/>
    <property type="project" value="TreeGrafter"/>
</dbReference>
<dbReference type="RefSeq" id="WP_004804691.1">
    <property type="nucleotide sequence ID" value="NZ_CP116394.1"/>
</dbReference>
<dbReference type="PANTHER" id="PTHR43434:SF20">
    <property type="entry name" value="5'-NUCLEOTIDASE"/>
    <property type="match status" value="1"/>
</dbReference>
<proteinExistence type="predicted"/>
<dbReference type="InterPro" id="IPR050155">
    <property type="entry name" value="HAD-like_hydrolase_sf"/>
</dbReference>
<dbReference type="Gene3D" id="3.40.50.1000">
    <property type="entry name" value="HAD superfamily/HAD-like"/>
    <property type="match status" value="1"/>
</dbReference>
<sequence>MDTFDETVLENICAPEFPIGAVLWDLDGTLTDSAPVILPAMAATLSEKLNIQENEADLRRFIGPPLRHTFKHFSPQADEAQLAELIDTYREKYLAKADQTQLFEGIAQLVDTIHRAGIKQAIATSKPEKQAIKVAQLCNLDYAMEAICGADEAESHSDKAKIVGRALAKVDVPVQNAIMVGDRHYDIDGAAKNGLCTILVSWGSNAEEWEKSKAWASAKTAAEVQEILEL</sequence>
<dbReference type="InterPro" id="IPR023214">
    <property type="entry name" value="HAD_sf"/>
</dbReference>
<dbReference type="Gene3D" id="1.10.150.240">
    <property type="entry name" value="Putative phosphatase, domain 2"/>
    <property type="match status" value="1"/>
</dbReference>
<protein>
    <submittedName>
        <fullName evidence="1">HAD hydrolase-like protein</fullName>
    </submittedName>
</protein>
<dbReference type="SFLD" id="SFLDS00003">
    <property type="entry name" value="Haloacid_Dehalogenase"/>
    <property type="match status" value="1"/>
</dbReference>
<evidence type="ECO:0000313" key="1">
    <source>
        <dbReference type="EMBL" id="WCE45370.1"/>
    </source>
</evidence>
<dbReference type="InterPro" id="IPR041492">
    <property type="entry name" value="HAD_2"/>
</dbReference>
<dbReference type="PANTHER" id="PTHR43434">
    <property type="entry name" value="PHOSPHOGLYCOLATE PHOSPHATASE"/>
    <property type="match status" value="1"/>
</dbReference>
<dbReference type="SFLD" id="SFLDG01129">
    <property type="entry name" value="C1.5:_HAD__Beta-PGM__Phosphata"/>
    <property type="match status" value="1"/>
</dbReference>
<dbReference type="InterPro" id="IPR023198">
    <property type="entry name" value="PGP-like_dom2"/>
</dbReference>
<dbReference type="InterPro" id="IPR036412">
    <property type="entry name" value="HAD-like_sf"/>
</dbReference>
<dbReference type="Pfam" id="PF13419">
    <property type="entry name" value="HAD_2"/>
    <property type="match status" value="1"/>
</dbReference>
<organism evidence="1 2">
    <name type="scientific">Winkia neuii subsp. anitrata</name>
    <dbReference type="NCBI Taxonomy" id="29318"/>
    <lineage>
        <taxon>Bacteria</taxon>
        <taxon>Bacillati</taxon>
        <taxon>Actinomycetota</taxon>
        <taxon>Actinomycetes</taxon>
        <taxon>Actinomycetales</taxon>
        <taxon>Actinomycetaceae</taxon>
        <taxon>Winkia</taxon>
    </lineage>
</organism>
<name>A0AB38XM83_9ACTO</name>
<gene>
    <name evidence="1" type="ORF">PIG85_06795</name>
</gene>
<dbReference type="KEGG" id="wne:PIG85_06795"/>
<dbReference type="SUPFAM" id="SSF56784">
    <property type="entry name" value="HAD-like"/>
    <property type="match status" value="1"/>
</dbReference>
<evidence type="ECO:0000313" key="2">
    <source>
        <dbReference type="Proteomes" id="UP001211044"/>
    </source>
</evidence>
<dbReference type="GO" id="GO:0004713">
    <property type="term" value="F:protein tyrosine kinase activity"/>
    <property type="evidence" value="ECO:0007669"/>
    <property type="project" value="TreeGrafter"/>
</dbReference>
<dbReference type="EMBL" id="CP116394">
    <property type="protein sequence ID" value="WCE45370.1"/>
    <property type="molecule type" value="Genomic_DNA"/>
</dbReference>
<keyword evidence="1" id="KW-0378">Hydrolase</keyword>
<dbReference type="AlphaFoldDB" id="A0AB38XM83"/>
<dbReference type="GO" id="GO:0016787">
    <property type="term" value="F:hydrolase activity"/>
    <property type="evidence" value="ECO:0007669"/>
    <property type="project" value="UniProtKB-KW"/>
</dbReference>
<accession>A0AB38XM83</accession>